<protein>
    <submittedName>
        <fullName evidence="1">Uncharacterized protein z283R</fullName>
    </submittedName>
</protein>
<proteinExistence type="predicted"/>
<evidence type="ECO:0000313" key="1">
    <source>
        <dbReference type="EMBL" id="ABT16417.1"/>
    </source>
</evidence>
<accession>A7K8P3</accession>
<name>A7K8P3_9PHYC</name>
<dbReference type="Proteomes" id="UP000202420">
    <property type="component" value="Segment"/>
</dbReference>
<organism evidence="1 2">
    <name type="scientific">Chlorovirus heliozoae</name>
    <dbReference type="NCBI Taxonomy" id="322019"/>
    <lineage>
        <taxon>Viruses</taxon>
        <taxon>Varidnaviria</taxon>
        <taxon>Bamfordvirae</taxon>
        <taxon>Nucleocytoviricota</taxon>
        <taxon>Megaviricetes</taxon>
        <taxon>Algavirales</taxon>
        <taxon>Phycodnaviridae</taxon>
        <taxon>Chlorovirus</taxon>
    </lineage>
</organism>
<dbReference type="EMBL" id="EF101928">
    <property type="protein sequence ID" value="ABT16417.1"/>
    <property type="molecule type" value="Genomic_DNA"/>
</dbReference>
<evidence type="ECO:0000313" key="2">
    <source>
        <dbReference type="Proteomes" id="UP000202420"/>
    </source>
</evidence>
<dbReference type="KEGG" id="vg:5470613"/>
<keyword evidence="2" id="KW-1185">Reference proteome</keyword>
<gene>
    <name evidence="1" type="primary">z283R</name>
    <name evidence="1" type="ORF">ATCV1_z283R</name>
</gene>
<dbReference type="RefSeq" id="YP_001426764.1">
    <property type="nucleotide sequence ID" value="NC_008724.1"/>
</dbReference>
<dbReference type="GeneID" id="5470613"/>
<reference evidence="1 2" key="1">
    <citation type="submission" date="2006-09" db="EMBL/GenBank/DDBJ databases">
        <title>Sequence and annotation of the 288-kb ATCV-1 virus that infects an endosymbiotic Chlorella strain of the heliozoon Acanthocystis turfacea.</title>
        <authorList>
            <person name="Fitzgerald L.A."/>
            <person name="Graves M.V."/>
            <person name="Li X."/>
            <person name="Pfitzner A.J.P."/>
            <person name="Hartigan J."/>
            <person name="Van Etten J.L."/>
        </authorList>
    </citation>
    <scope>NUCLEOTIDE SEQUENCE [LARGE SCALE GENOMIC DNA]</scope>
    <source>
        <strain evidence="1 2">ATCV-1</strain>
    </source>
</reference>
<sequence length="87" mass="9291">MIFTGVPSGLLVSNTMPPSYPTTSLMSSANSRILTSLPDPMFTTPRSSLDCITMRIPLARSSTCIKSLRADPVPHTTTLGSPNFFAS</sequence>